<dbReference type="EC" id="1.-.-.-" evidence="3"/>
<keyword evidence="1 3" id="KW-0560">Oxidoreductase</keyword>
<protein>
    <submittedName>
        <fullName evidence="3">NAD(P)/FAD-dependent oxidoreductase</fullName>
        <ecNumber evidence="3">1.-.-.-</ecNumber>
    </submittedName>
</protein>
<dbReference type="Gene3D" id="3.30.9.10">
    <property type="entry name" value="D-Amino Acid Oxidase, subunit A, domain 2"/>
    <property type="match status" value="1"/>
</dbReference>
<dbReference type="PANTHER" id="PTHR13847:SF281">
    <property type="entry name" value="FAD DEPENDENT OXIDOREDUCTASE DOMAIN-CONTAINING PROTEIN"/>
    <property type="match status" value="1"/>
</dbReference>
<dbReference type="InterPro" id="IPR036188">
    <property type="entry name" value="FAD/NAD-bd_sf"/>
</dbReference>
<dbReference type="EMBL" id="JBHSVR010000001">
    <property type="protein sequence ID" value="MFC6631727.1"/>
    <property type="molecule type" value="Genomic_DNA"/>
</dbReference>
<evidence type="ECO:0000313" key="3">
    <source>
        <dbReference type="EMBL" id="MFC6631727.1"/>
    </source>
</evidence>
<accession>A0ABW1YI84</accession>
<reference evidence="4" key="1">
    <citation type="journal article" date="2019" name="Int. J. Syst. Evol. Microbiol.">
        <title>The Global Catalogue of Microorganisms (GCM) 10K type strain sequencing project: providing services to taxonomists for standard genome sequencing and annotation.</title>
        <authorList>
            <consortium name="The Broad Institute Genomics Platform"/>
            <consortium name="The Broad Institute Genome Sequencing Center for Infectious Disease"/>
            <person name="Wu L."/>
            <person name="Ma J."/>
        </authorList>
    </citation>
    <scope>NUCLEOTIDE SEQUENCE [LARGE SCALE GENOMIC DNA]</scope>
    <source>
        <strain evidence="4">CGMCC 1.13718</strain>
    </source>
</reference>
<dbReference type="SUPFAM" id="SSF51905">
    <property type="entry name" value="FAD/NAD(P)-binding domain"/>
    <property type="match status" value="1"/>
</dbReference>
<keyword evidence="4" id="KW-1185">Reference proteome</keyword>
<dbReference type="Gene3D" id="3.50.50.60">
    <property type="entry name" value="FAD/NAD(P)-binding domain"/>
    <property type="match status" value="1"/>
</dbReference>
<organism evidence="3 4">
    <name type="scientific">Microbulbifer taiwanensis</name>
    <dbReference type="NCBI Taxonomy" id="986746"/>
    <lineage>
        <taxon>Bacteria</taxon>
        <taxon>Pseudomonadati</taxon>
        <taxon>Pseudomonadota</taxon>
        <taxon>Gammaproteobacteria</taxon>
        <taxon>Cellvibrionales</taxon>
        <taxon>Microbulbiferaceae</taxon>
        <taxon>Microbulbifer</taxon>
    </lineage>
</organism>
<feature type="domain" description="FAD dependent oxidoreductase" evidence="2">
    <location>
        <begin position="38"/>
        <end position="389"/>
    </location>
</feature>
<dbReference type="PANTHER" id="PTHR13847">
    <property type="entry name" value="SARCOSINE DEHYDROGENASE-RELATED"/>
    <property type="match status" value="1"/>
</dbReference>
<dbReference type="GO" id="GO:0016491">
    <property type="term" value="F:oxidoreductase activity"/>
    <property type="evidence" value="ECO:0007669"/>
    <property type="project" value="UniProtKB-KW"/>
</dbReference>
<comment type="caution">
    <text evidence="3">The sequence shown here is derived from an EMBL/GenBank/DDBJ whole genome shotgun (WGS) entry which is preliminary data.</text>
</comment>
<sequence length="435" mass="47662">MTANGTVNKLKGHIDSYYAASANPAPVYPVLEGSVEADVCVIGAGYTGLSSALHLAERGYKVVVLEAERVGWGASGRNGGHVGVGQRKGQEDLEKMLGLDTAKQLWDMGVEAVQLVEDLIRKHDIQCDLKRGIMHLAAKRSHNADLREEAELLRDRYGYEEIRYAEEDEVRSLVGSERYFGAQIDSGSLHLHPLNFALGLAAAAAAAGVEFFEYSRVTRYSGGSPCVVETAKGEVKARNVVLACNGYLGNLEPRMAGKIMPINNFVLATEPLPDALAKELIANDYALQDTLFVIDYWKLSGDNRLIFGGGENYTSRFPQDIRSFVRKYMLRVYPQLADTRIEYGWGGTLAITMNRMPHLGRLEPNVFYSQGYSGHGVPTATFAGKLIAEVVSGTEERFDILAQIPTPTFPGGTLLRWPGLVTGMLYYSLKDKLGS</sequence>
<gene>
    <name evidence="3" type="ORF">ACFQBM_00460</name>
</gene>
<dbReference type="Pfam" id="PF01266">
    <property type="entry name" value="DAO"/>
    <property type="match status" value="1"/>
</dbReference>
<evidence type="ECO:0000259" key="2">
    <source>
        <dbReference type="Pfam" id="PF01266"/>
    </source>
</evidence>
<dbReference type="InterPro" id="IPR006076">
    <property type="entry name" value="FAD-dep_OxRdtase"/>
</dbReference>
<evidence type="ECO:0000256" key="1">
    <source>
        <dbReference type="ARBA" id="ARBA00023002"/>
    </source>
</evidence>
<dbReference type="Proteomes" id="UP001596425">
    <property type="component" value="Unassembled WGS sequence"/>
</dbReference>
<evidence type="ECO:0000313" key="4">
    <source>
        <dbReference type="Proteomes" id="UP001596425"/>
    </source>
</evidence>
<proteinExistence type="predicted"/>
<dbReference type="RefSeq" id="WP_377484169.1">
    <property type="nucleotide sequence ID" value="NZ_JBHSVR010000001.1"/>
</dbReference>
<name>A0ABW1YI84_9GAMM</name>